<feature type="non-terminal residue" evidence="2">
    <location>
        <position position="30"/>
    </location>
</feature>
<feature type="compositionally biased region" description="Basic and acidic residues" evidence="1">
    <location>
        <begin position="1"/>
        <end position="18"/>
    </location>
</feature>
<dbReference type="EMBL" id="BART01039865">
    <property type="protein sequence ID" value="GAH24055.1"/>
    <property type="molecule type" value="Genomic_DNA"/>
</dbReference>
<organism evidence="2">
    <name type="scientific">marine sediment metagenome</name>
    <dbReference type="NCBI Taxonomy" id="412755"/>
    <lineage>
        <taxon>unclassified sequences</taxon>
        <taxon>metagenomes</taxon>
        <taxon>ecological metagenomes</taxon>
    </lineage>
</organism>
<dbReference type="AlphaFoldDB" id="X1EUU2"/>
<reference evidence="2" key="1">
    <citation type="journal article" date="2014" name="Front. Microbiol.">
        <title>High frequency of phylogenetically diverse reductive dehalogenase-homologous genes in deep subseafloor sedimentary metagenomes.</title>
        <authorList>
            <person name="Kawai M."/>
            <person name="Futagami T."/>
            <person name="Toyoda A."/>
            <person name="Takaki Y."/>
            <person name="Nishi S."/>
            <person name="Hori S."/>
            <person name="Arai W."/>
            <person name="Tsubouchi T."/>
            <person name="Morono Y."/>
            <person name="Uchiyama I."/>
            <person name="Ito T."/>
            <person name="Fujiyama A."/>
            <person name="Inagaki F."/>
            <person name="Takami H."/>
        </authorList>
    </citation>
    <scope>NUCLEOTIDE SEQUENCE</scope>
    <source>
        <strain evidence="2">Expedition CK06-06</strain>
    </source>
</reference>
<evidence type="ECO:0000256" key="1">
    <source>
        <dbReference type="SAM" id="MobiDB-lite"/>
    </source>
</evidence>
<gene>
    <name evidence="2" type="ORF">S01H4_65262</name>
</gene>
<evidence type="ECO:0000313" key="2">
    <source>
        <dbReference type="EMBL" id="GAH24055.1"/>
    </source>
</evidence>
<comment type="caution">
    <text evidence="2">The sequence shown here is derived from an EMBL/GenBank/DDBJ whole genome shotgun (WGS) entry which is preliminary data.</text>
</comment>
<proteinExistence type="predicted"/>
<sequence length="30" mass="3541">MEQDQIKEDNEIDEKIIEENNSAIKSFSKD</sequence>
<feature type="region of interest" description="Disordered" evidence="1">
    <location>
        <begin position="1"/>
        <end position="30"/>
    </location>
</feature>
<protein>
    <submittedName>
        <fullName evidence="2">Uncharacterized protein</fullName>
    </submittedName>
</protein>
<accession>X1EUU2</accession>
<name>X1EUU2_9ZZZZ</name>